<dbReference type="InterPro" id="IPR011990">
    <property type="entry name" value="TPR-like_helical_dom_sf"/>
</dbReference>
<evidence type="ECO:0000313" key="4">
    <source>
        <dbReference type="EMBL" id="MBE1160426.1"/>
    </source>
</evidence>
<feature type="transmembrane region" description="Helical" evidence="3">
    <location>
        <begin position="54"/>
        <end position="72"/>
    </location>
</feature>
<comment type="caution">
    <text evidence="4">The sequence shown here is derived from an EMBL/GenBank/DDBJ whole genome shotgun (WGS) entry which is preliminary data.</text>
</comment>
<sequence length="647" mass="72138">MAAPGAHLRHPASTRTRTVALYECRLRRYDNWRIRHRGFILNTSTATGMPGSKLSFVLAAVAVILLIAWIYWPVTHAGFVWDDVIDFQKNAWLRHGDDWKQFLFNRFNDWANYFRPLGVAALTLEVRAFDVTPGPMHLTSLVMHLLDTLLVGLLALHLGSRTWPSGKRLFSLVLPMLVYGLHPLLVEPVVWIGCQYDLLATLFTLLGLLANMCIERRFVRTIAVALCFFLAACAKESAAMFPLMLVIFDWFDLDAPADASLLARLRMLLARNWPVYAAVFGAGAVYLCLRHWALGGFIPSLGDEPLPLFARLQEIAFLYVHYWHMFLWPAADMGPIHPVPAQQFLVFSAHGAINMLLMAVLVLAGAMLTLRRSYLGGLILLITVALLPVLHIIGVSFDASLYHERYAMTALAIACAWLPRTLLDIRIPERVAGLSSLAGFALLAVWLALSCMNVRAATPLWSTQIALWQWADAMHPDTVEAKDQLISAYMDAGYHAKAWQVIDQVMAEHMQCTNCMLNAASLAAGENAPDRASFFLDKIKNDPELRASSNLYRFYLGLQAEVLLLQHKYPEAEQMARSSIAMNDLDPEPQLLLALTLASEGKLDEAARVESTAIQLLPPDERAQRQQAYSSFLASLRTPAAGENGPH</sequence>
<keyword evidence="2" id="KW-0802">TPR repeat</keyword>
<dbReference type="PANTHER" id="PTHR44227">
    <property type="match status" value="1"/>
</dbReference>
<evidence type="ECO:0000313" key="5">
    <source>
        <dbReference type="Proteomes" id="UP000651010"/>
    </source>
</evidence>
<keyword evidence="3" id="KW-0472">Membrane</keyword>
<reference evidence="4 5" key="1">
    <citation type="submission" date="2020-09" db="EMBL/GenBank/DDBJ databases">
        <title>Dyella sp. 7MK23 isolated from forest soil.</title>
        <authorList>
            <person name="Fu J."/>
        </authorList>
    </citation>
    <scope>NUCLEOTIDE SEQUENCE [LARGE SCALE GENOMIC DNA]</scope>
    <source>
        <strain evidence="4 5">7MK23</strain>
    </source>
</reference>
<gene>
    <name evidence="4" type="ORF">IGX34_08490</name>
</gene>
<keyword evidence="5" id="KW-1185">Reference proteome</keyword>
<feature type="transmembrane region" description="Helical" evidence="3">
    <location>
        <begin position="344"/>
        <end position="368"/>
    </location>
</feature>
<feature type="transmembrane region" description="Helical" evidence="3">
    <location>
        <begin position="375"/>
        <end position="394"/>
    </location>
</feature>
<organism evidence="4 5">
    <name type="scientific">Dyella acidiphila</name>
    <dbReference type="NCBI Taxonomy" id="2775866"/>
    <lineage>
        <taxon>Bacteria</taxon>
        <taxon>Pseudomonadati</taxon>
        <taxon>Pseudomonadota</taxon>
        <taxon>Gammaproteobacteria</taxon>
        <taxon>Lysobacterales</taxon>
        <taxon>Rhodanobacteraceae</taxon>
        <taxon>Dyella</taxon>
    </lineage>
</organism>
<name>A0ABR9G8S2_9GAMM</name>
<accession>A0ABR9G8S2</accession>
<dbReference type="EMBL" id="JACZZA010000004">
    <property type="protein sequence ID" value="MBE1160426.1"/>
    <property type="molecule type" value="Genomic_DNA"/>
</dbReference>
<proteinExistence type="predicted"/>
<evidence type="ECO:0008006" key="6">
    <source>
        <dbReference type="Google" id="ProtNLM"/>
    </source>
</evidence>
<dbReference type="Proteomes" id="UP000651010">
    <property type="component" value="Unassembled WGS sequence"/>
</dbReference>
<evidence type="ECO:0000256" key="1">
    <source>
        <dbReference type="ARBA" id="ARBA00022737"/>
    </source>
</evidence>
<dbReference type="InterPro" id="IPR052346">
    <property type="entry name" value="O-mannosyl-transferase_TMTC"/>
</dbReference>
<feature type="transmembrane region" description="Helical" evidence="3">
    <location>
        <begin position="406"/>
        <end position="423"/>
    </location>
</feature>
<feature type="transmembrane region" description="Helical" evidence="3">
    <location>
        <begin position="168"/>
        <end position="184"/>
    </location>
</feature>
<dbReference type="SUPFAM" id="SSF48452">
    <property type="entry name" value="TPR-like"/>
    <property type="match status" value="1"/>
</dbReference>
<feature type="transmembrane region" description="Helical" evidence="3">
    <location>
        <begin position="190"/>
        <end position="210"/>
    </location>
</feature>
<keyword evidence="1" id="KW-0677">Repeat</keyword>
<dbReference type="PANTHER" id="PTHR44227:SF3">
    <property type="entry name" value="PROTEIN O-MANNOSYL-TRANSFERASE TMTC4"/>
    <property type="match status" value="1"/>
</dbReference>
<protein>
    <recommendedName>
        <fullName evidence="6">Tetratricopeptide repeat protein</fullName>
    </recommendedName>
</protein>
<evidence type="ECO:0000256" key="2">
    <source>
        <dbReference type="ARBA" id="ARBA00022803"/>
    </source>
</evidence>
<evidence type="ECO:0000256" key="3">
    <source>
        <dbReference type="SAM" id="Phobius"/>
    </source>
</evidence>
<keyword evidence="3" id="KW-1133">Transmembrane helix</keyword>
<feature type="transmembrane region" description="Helical" evidence="3">
    <location>
        <begin position="273"/>
        <end position="294"/>
    </location>
</feature>
<dbReference type="Gene3D" id="1.25.40.10">
    <property type="entry name" value="Tetratricopeptide repeat domain"/>
    <property type="match status" value="1"/>
</dbReference>
<feature type="transmembrane region" description="Helical" evidence="3">
    <location>
        <begin position="222"/>
        <end position="248"/>
    </location>
</feature>
<feature type="transmembrane region" description="Helical" evidence="3">
    <location>
        <begin position="136"/>
        <end position="156"/>
    </location>
</feature>
<feature type="transmembrane region" description="Helical" evidence="3">
    <location>
        <begin position="306"/>
        <end position="324"/>
    </location>
</feature>
<dbReference type="RefSeq" id="WP_192555293.1">
    <property type="nucleotide sequence ID" value="NZ_JACZZA010000004.1"/>
</dbReference>
<feature type="transmembrane region" description="Helical" evidence="3">
    <location>
        <begin position="430"/>
        <end position="449"/>
    </location>
</feature>
<keyword evidence="3" id="KW-0812">Transmembrane</keyword>